<comment type="caution">
    <text evidence="1">The sequence shown here is derived from an EMBL/GenBank/DDBJ whole genome shotgun (WGS) entry which is preliminary data.</text>
</comment>
<dbReference type="RefSeq" id="WP_185991566.1">
    <property type="nucleotide sequence ID" value="NZ_JACCAE010000001.1"/>
</dbReference>
<keyword evidence="2" id="KW-1185">Reference proteome</keyword>
<evidence type="ECO:0008006" key="3">
    <source>
        <dbReference type="Google" id="ProtNLM"/>
    </source>
</evidence>
<evidence type="ECO:0000313" key="2">
    <source>
        <dbReference type="Proteomes" id="UP000554054"/>
    </source>
</evidence>
<evidence type="ECO:0000313" key="1">
    <source>
        <dbReference type="EMBL" id="NYF98794.1"/>
    </source>
</evidence>
<dbReference type="EMBL" id="JACCAE010000001">
    <property type="protein sequence ID" value="NYF98794.1"/>
    <property type="molecule type" value="Genomic_DNA"/>
</dbReference>
<protein>
    <recommendedName>
        <fullName evidence="3">Polyketide cyclase</fullName>
    </recommendedName>
</protein>
<sequence>MPRVFVFHHRWMLAQSPQEVIRVLADVEGYPRWWPQVRSVERLDATSGRARIRSLIPLTLHVVLAPEVEDREGGVLQVGLSGDLVGWARWTVRPHEGGAVAVFEQQARVAPRLERAATLASVVLRANHAWMMRQGCRGLARELTRRR</sequence>
<dbReference type="AlphaFoldDB" id="A0A852VX35"/>
<dbReference type="InterPro" id="IPR019587">
    <property type="entry name" value="Polyketide_cyclase/dehydratase"/>
</dbReference>
<reference evidence="1 2" key="1">
    <citation type="submission" date="2020-07" db="EMBL/GenBank/DDBJ databases">
        <title>Sequencing the genomes of 1000 actinobacteria strains.</title>
        <authorList>
            <person name="Klenk H.-P."/>
        </authorList>
    </citation>
    <scope>NUCLEOTIDE SEQUENCE [LARGE SCALE GENOMIC DNA]</scope>
    <source>
        <strain evidence="1 2">DSM 26154</strain>
    </source>
</reference>
<proteinExistence type="predicted"/>
<dbReference type="Pfam" id="PF10604">
    <property type="entry name" value="Polyketide_cyc2"/>
    <property type="match status" value="1"/>
</dbReference>
<organism evidence="1 2">
    <name type="scientific">Janibacter cremeus</name>
    <dbReference type="NCBI Taxonomy" id="1285192"/>
    <lineage>
        <taxon>Bacteria</taxon>
        <taxon>Bacillati</taxon>
        <taxon>Actinomycetota</taxon>
        <taxon>Actinomycetes</taxon>
        <taxon>Micrococcales</taxon>
        <taxon>Intrasporangiaceae</taxon>
        <taxon>Janibacter</taxon>
    </lineage>
</organism>
<dbReference type="Proteomes" id="UP000554054">
    <property type="component" value="Unassembled WGS sequence"/>
</dbReference>
<dbReference type="SUPFAM" id="SSF55961">
    <property type="entry name" value="Bet v1-like"/>
    <property type="match status" value="1"/>
</dbReference>
<gene>
    <name evidence="1" type="ORF">BJY20_002186</name>
</gene>
<dbReference type="InterPro" id="IPR023393">
    <property type="entry name" value="START-like_dom_sf"/>
</dbReference>
<name>A0A852VX35_9MICO</name>
<dbReference type="Gene3D" id="3.30.530.20">
    <property type="match status" value="1"/>
</dbReference>
<accession>A0A852VX35</accession>